<evidence type="ECO:0000313" key="3">
    <source>
        <dbReference type="Proteomes" id="UP000815677"/>
    </source>
</evidence>
<organism evidence="2 3">
    <name type="scientific">Mycena chlorophos</name>
    <name type="common">Agaric fungus</name>
    <name type="synonym">Agaricus chlorophos</name>
    <dbReference type="NCBI Taxonomy" id="658473"/>
    <lineage>
        <taxon>Eukaryota</taxon>
        <taxon>Fungi</taxon>
        <taxon>Dikarya</taxon>
        <taxon>Basidiomycota</taxon>
        <taxon>Agaricomycotina</taxon>
        <taxon>Agaricomycetes</taxon>
        <taxon>Agaricomycetidae</taxon>
        <taxon>Agaricales</taxon>
        <taxon>Marasmiineae</taxon>
        <taxon>Mycenaceae</taxon>
        <taxon>Mycena</taxon>
    </lineage>
</organism>
<reference evidence="2" key="1">
    <citation type="submission" date="2014-09" db="EMBL/GenBank/DDBJ databases">
        <title>Genome sequence of the luminous mushroom Mycena chlorophos for searching fungal bioluminescence genes.</title>
        <authorList>
            <person name="Tanaka Y."/>
            <person name="Kasuga D."/>
            <person name="Oba Y."/>
            <person name="Hase S."/>
            <person name="Sato K."/>
            <person name="Oba Y."/>
            <person name="Sakakibara Y."/>
        </authorList>
    </citation>
    <scope>NUCLEOTIDE SEQUENCE</scope>
</reference>
<sequence>MLGMSWAGRAVPPPREAGRAFVWAVLRGALITPPMHDSPPCRAGRTVPESVQSASAIAPMPASRTDQGRPFPLPQYHPRHERKQPDLSVSHWSLAAVQGRRMVVRAVWGESRRVGIRYGHERRRQRYSAVLAFCLQDAPSPPTFPQFRLPIPCVPREFAALLSTQSRTFHARTLPFP</sequence>
<keyword evidence="3" id="KW-1185">Reference proteome</keyword>
<dbReference type="EMBL" id="DF848680">
    <property type="protein sequence ID" value="GAT54513.1"/>
    <property type="molecule type" value="Genomic_DNA"/>
</dbReference>
<protein>
    <submittedName>
        <fullName evidence="2">Uncharacterized protein</fullName>
    </submittedName>
</protein>
<evidence type="ECO:0000256" key="1">
    <source>
        <dbReference type="SAM" id="MobiDB-lite"/>
    </source>
</evidence>
<name>A0ABQ0LTS2_MYCCL</name>
<dbReference type="Proteomes" id="UP000815677">
    <property type="component" value="Unassembled WGS sequence"/>
</dbReference>
<evidence type="ECO:0000313" key="2">
    <source>
        <dbReference type="EMBL" id="GAT54513.1"/>
    </source>
</evidence>
<gene>
    <name evidence="2" type="ORF">MCHLO_11362</name>
</gene>
<proteinExistence type="predicted"/>
<accession>A0ABQ0LTS2</accession>
<feature type="region of interest" description="Disordered" evidence="1">
    <location>
        <begin position="36"/>
        <end position="75"/>
    </location>
</feature>